<gene>
    <name evidence="3" type="ORF">METZ01_LOCUS296879</name>
</gene>
<sequence length="173" mass="19196">MTYIRKDFHLGDIIMKRCIFCLILFVLISFSLAQTTYIPDDNFEQALIDLDYDDVLDDYVLTANISGLTSLSVGEKDIVDLTGIEAFTSLTSLDCRFNDLTSLDVSSITGLTYLDFAANQLTSIDLSNNTSLEYLYAENNQLTSMDLGSNTALTNLKCQYNQLTSLDVSSNTA</sequence>
<dbReference type="AlphaFoldDB" id="A0A382M7N7"/>
<dbReference type="InterPro" id="IPR032675">
    <property type="entry name" value="LRR_dom_sf"/>
</dbReference>
<dbReference type="InterPro" id="IPR001611">
    <property type="entry name" value="Leu-rich_rpt"/>
</dbReference>
<evidence type="ECO:0000256" key="2">
    <source>
        <dbReference type="ARBA" id="ARBA00022737"/>
    </source>
</evidence>
<name>A0A382M7N7_9ZZZZ</name>
<dbReference type="Gene3D" id="3.80.10.10">
    <property type="entry name" value="Ribonuclease Inhibitor"/>
    <property type="match status" value="1"/>
</dbReference>
<protein>
    <recommendedName>
        <fullName evidence="4">Leucine-rich repeat domain-containing protein</fullName>
    </recommendedName>
</protein>
<accession>A0A382M7N7</accession>
<dbReference type="Pfam" id="PF13855">
    <property type="entry name" value="LRR_8"/>
    <property type="match status" value="1"/>
</dbReference>
<dbReference type="InterPro" id="IPR052574">
    <property type="entry name" value="CDIRP"/>
</dbReference>
<evidence type="ECO:0000313" key="3">
    <source>
        <dbReference type="EMBL" id="SVC44025.1"/>
    </source>
</evidence>
<dbReference type="EMBL" id="UINC01091341">
    <property type="protein sequence ID" value="SVC44025.1"/>
    <property type="molecule type" value="Genomic_DNA"/>
</dbReference>
<keyword evidence="1" id="KW-0433">Leucine-rich repeat</keyword>
<dbReference type="PANTHER" id="PTHR47566:SF1">
    <property type="entry name" value="PROTEIN NUD1"/>
    <property type="match status" value="1"/>
</dbReference>
<evidence type="ECO:0008006" key="4">
    <source>
        <dbReference type="Google" id="ProtNLM"/>
    </source>
</evidence>
<keyword evidence="2" id="KW-0677">Repeat</keyword>
<feature type="non-terminal residue" evidence="3">
    <location>
        <position position="173"/>
    </location>
</feature>
<organism evidence="3">
    <name type="scientific">marine metagenome</name>
    <dbReference type="NCBI Taxonomy" id="408172"/>
    <lineage>
        <taxon>unclassified sequences</taxon>
        <taxon>metagenomes</taxon>
        <taxon>ecological metagenomes</taxon>
    </lineage>
</organism>
<dbReference type="SUPFAM" id="SSF52058">
    <property type="entry name" value="L domain-like"/>
    <property type="match status" value="1"/>
</dbReference>
<evidence type="ECO:0000256" key="1">
    <source>
        <dbReference type="ARBA" id="ARBA00022614"/>
    </source>
</evidence>
<proteinExistence type="predicted"/>
<reference evidence="3" key="1">
    <citation type="submission" date="2018-05" db="EMBL/GenBank/DDBJ databases">
        <authorList>
            <person name="Lanie J.A."/>
            <person name="Ng W.-L."/>
            <person name="Kazmierczak K.M."/>
            <person name="Andrzejewski T.M."/>
            <person name="Davidsen T.M."/>
            <person name="Wayne K.J."/>
            <person name="Tettelin H."/>
            <person name="Glass J.I."/>
            <person name="Rusch D."/>
            <person name="Podicherti R."/>
            <person name="Tsui H.-C.T."/>
            <person name="Winkler M.E."/>
        </authorList>
    </citation>
    <scope>NUCLEOTIDE SEQUENCE</scope>
</reference>
<dbReference type="GO" id="GO:0035591">
    <property type="term" value="F:signaling adaptor activity"/>
    <property type="evidence" value="ECO:0007669"/>
    <property type="project" value="TreeGrafter"/>
</dbReference>
<dbReference type="PANTHER" id="PTHR47566">
    <property type="match status" value="1"/>
</dbReference>